<evidence type="ECO:0000313" key="4">
    <source>
        <dbReference type="WBParaSite" id="ASIM_0001213901-mRNA-1"/>
    </source>
</evidence>
<dbReference type="EMBL" id="UYRR01031086">
    <property type="protein sequence ID" value="VDK45430.1"/>
    <property type="molecule type" value="Genomic_DNA"/>
</dbReference>
<accession>A0A0M3JV93</accession>
<dbReference type="PROSITE" id="PS50106">
    <property type="entry name" value="PDZ"/>
    <property type="match status" value="1"/>
</dbReference>
<proteinExistence type="predicted"/>
<dbReference type="Proteomes" id="UP000267096">
    <property type="component" value="Unassembled WGS sequence"/>
</dbReference>
<dbReference type="InterPro" id="IPR036034">
    <property type="entry name" value="PDZ_sf"/>
</dbReference>
<dbReference type="InterPro" id="IPR040264">
    <property type="entry name" value="T15H9.4-like"/>
</dbReference>
<dbReference type="PANTHER" id="PTHR31327">
    <property type="entry name" value="SPERM MEIOSIS PDZ DOMAIN CONTAINING PROTEINS-RELATED"/>
    <property type="match status" value="1"/>
</dbReference>
<dbReference type="OrthoDB" id="5842392at2759"/>
<dbReference type="PANTHER" id="PTHR31327:SF9">
    <property type="entry name" value="PDZ DOMAIN-CONTAINING PROTEIN"/>
    <property type="match status" value="1"/>
</dbReference>
<name>A0A0M3JV93_ANISI</name>
<feature type="domain" description="PDZ" evidence="1">
    <location>
        <begin position="106"/>
        <end position="188"/>
    </location>
</feature>
<protein>
    <submittedName>
        <fullName evidence="4">PDZ domain-containing protein</fullName>
    </submittedName>
</protein>
<reference evidence="2 3" key="2">
    <citation type="submission" date="2018-11" db="EMBL/GenBank/DDBJ databases">
        <authorList>
            <consortium name="Pathogen Informatics"/>
        </authorList>
    </citation>
    <scope>NUCLEOTIDE SEQUENCE [LARGE SCALE GENOMIC DNA]</scope>
</reference>
<organism evidence="4">
    <name type="scientific">Anisakis simplex</name>
    <name type="common">Herring worm</name>
    <dbReference type="NCBI Taxonomy" id="6269"/>
    <lineage>
        <taxon>Eukaryota</taxon>
        <taxon>Metazoa</taxon>
        <taxon>Ecdysozoa</taxon>
        <taxon>Nematoda</taxon>
        <taxon>Chromadorea</taxon>
        <taxon>Rhabditida</taxon>
        <taxon>Spirurina</taxon>
        <taxon>Ascaridomorpha</taxon>
        <taxon>Ascaridoidea</taxon>
        <taxon>Anisakidae</taxon>
        <taxon>Anisakis</taxon>
        <taxon>Anisakis simplex complex</taxon>
    </lineage>
</organism>
<sequence length="213" mass="23447">MVAETTVRVNIDIGELPGIHFNNDLIVTFVQRSGALDGKIKIGDKILNVNEHPVEDRNTLERILLKHHIHRITVIRDAAREEQIIQEQQVPNDKNIARRDGFIYLLLTMEQRKTAVRLGLTVKNGEPGSVYVSKILNGSLAAEKLQVGDRILELDGNVISEKEAAKKAFLKALTSPSGSISIIVERADSAVARGIVADALVPDSPHSNREKAN</sequence>
<evidence type="ECO:0000259" key="1">
    <source>
        <dbReference type="PROSITE" id="PS50106"/>
    </source>
</evidence>
<dbReference type="Pfam" id="PF00595">
    <property type="entry name" value="PDZ"/>
    <property type="match status" value="1"/>
</dbReference>
<reference evidence="4" key="1">
    <citation type="submission" date="2017-02" db="UniProtKB">
        <authorList>
            <consortium name="WormBaseParasite"/>
        </authorList>
    </citation>
    <scope>IDENTIFICATION</scope>
</reference>
<dbReference type="WBParaSite" id="ASIM_0001213901-mRNA-1">
    <property type="protein sequence ID" value="ASIM_0001213901-mRNA-1"/>
    <property type="gene ID" value="ASIM_0001213901"/>
</dbReference>
<dbReference type="SUPFAM" id="SSF50156">
    <property type="entry name" value="PDZ domain-like"/>
    <property type="match status" value="2"/>
</dbReference>
<dbReference type="Gene3D" id="2.30.42.10">
    <property type="match status" value="2"/>
</dbReference>
<keyword evidence="3" id="KW-1185">Reference proteome</keyword>
<evidence type="ECO:0000313" key="3">
    <source>
        <dbReference type="Proteomes" id="UP000267096"/>
    </source>
</evidence>
<gene>
    <name evidence="2" type="ORF">ASIM_LOCUS11605</name>
</gene>
<dbReference type="InterPro" id="IPR001478">
    <property type="entry name" value="PDZ"/>
</dbReference>
<dbReference type="AlphaFoldDB" id="A0A0M3JV93"/>
<dbReference type="SMART" id="SM00228">
    <property type="entry name" value="PDZ"/>
    <property type="match status" value="2"/>
</dbReference>
<evidence type="ECO:0000313" key="2">
    <source>
        <dbReference type="EMBL" id="VDK45430.1"/>
    </source>
</evidence>